<feature type="transmembrane region" description="Helical" evidence="2">
    <location>
        <begin position="293"/>
        <end position="318"/>
    </location>
</feature>
<feature type="transmembrane region" description="Helical" evidence="2">
    <location>
        <begin position="153"/>
        <end position="170"/>
    </location>
</feature>
<dbReference type="RefSeq" id="WP_378963955.1">
    <property type="nucleotide sequence ID" value="NZ_JBHTBJ010000001.1"/>
</dbReference>
<dbReference type="NCBIfam" id="TIGR00843">
    <property type="entry name" value="benE"/>
    <property type="match status" value="1"/>
</dbReference>
<organism evidence="3 4">
    <name type="scientific">Paractinoplanes rhizophilus</name>
    <dbReference type="NCBI Taxonomy" id="1416877"/>
    <lineage>
        <taxon>Bacteria</taxon>
        <taxon>Bacillati</taxon>
        <taxon>Actinomycetota</taxon>
        <taxon>Actinomycetes</taxon>
        <taxon>Micromonosporales</taxon>
        <taxon>Micromonosporaceae</taxon>
        <taxon>Paractinoplanes</taxon>
    </lineage>
</organism>
<name>A0ABW2HH85_9ACTN</name>
<keyword evidence="2" id="KW-0472">Membrane</keyword>
<feature type="transmembrane region" description="Helical" evidence="2">
    <location>
        <begin position="324"/>
        <end position="346"/>
    </location>
</feature>
<keyword evidence="2" id="KW-1133">Transmembrane helix</keyword>
<evidence type="ECO:0000256" key="2">
    <source>
        <dbReference type="SAM" id="Phobius"/>
    </source>
</evidence>
<accession>A0ABW2HH85</accession>
<feature type="transmembrane region" description="Helical" evidence="2">
    <location>
        <begin position="100"/>
        <end position="119"/>
    </location>
</feature>
<dbReference type="Proteomes" id="UP001596548">
    <property type="component" value="Unassembled WGS sequence"/>
</dbReference>
<feature type="region of interest" description="Disordered" evidence="1">
    <location>
        <begin position="397"/>
        <end position="421"/>
    </location>
</feature>
<evidence type="ECO:0000313" key="4">
    <source>
        <dbReference type="Proteomes" id="UP001596548"/>
    </source>
</evidence>
<gene>
    <name evidence="3" type="ORF">ACFQS1_01155</name>
</gene>
<sequence>MTLIRRLSRVAPLSAVTAGLVATLIGLTSSAAIVFAAARAAGADSAVLASWMLALGVGMGLTCIGLSLRYRAPIVTAWSTPGAALLATGLDGMSLRAATGAFLISAALIALSGVTGWFARVMSRVPVSLAAALLAGVLVQFGTALFAGMQGDFALVFTMFAVYLVCRRLLPRYAVLAALVAGIAVASGLGDMHLASVDLAFAKPVLTVPSFSWQAAIGVAVPLFVVTMASQNLPGVAVLRNDGYDVPVSPLITWTGVANFVLAPFGAFGLNLAAITAAICTGPQAHPDPRRRYLAGVWAGVFYLAIGALGATVGSLLMALPAPLILGIAGIGLLGTIGSSLTSALSDTRWREAAVVTFLATASGVKLLGVGSAFWGLIAGLLTAAATGAISRHRKAAAAPAETQAEAPDPTPGGHSVRPAR</sequence>
<feature type="transmembrane region" description="Helical" evidence="2">
    <location>
        <begin position="251"/>
        <end position="281"/>
    </location>
</feature>
<feature type="transmembrane region" description="Helical" evidence="2">
    <location>
        <begin position="125"/>
        <end position="146"/>
    </location>
</feature>
<feature type="transmembrane region" description="Helical" evidence="2">
    <location>
        <begin position="213"/>
        <end position="231"/>
    </location>
</feature>
<dbReference type="InterPro" id="IPR004711">
    <property type="entry name" value="Benzoate_Transporter"/>
</dbReference>
<feature type="transmembrane region" description="Helical" evidence="2">
    <location>
        <begin position="46"/>
        <end position="68"/>
    </location>
</feature>
<dbReference type="EMBL" id="JBHTBJ010000001">
    <property type="protein sequence ID" value="MFC7272574.1"/>
    <property type="molecule type" value="Genomic_DNA"/>
</dbReference>
<feature type="compositionally biased region" description="Low complexity" evidence="1">
    <location>
        <begin position="397"/>
        <end position="408"/>
    </location>
</feature>
<evidence type="ECO:0000256" key="1">
    <source>
        <dbReference type="SAM" id="MobiDB-lite"/>
    </source>
</evidence>
<reference evidence="4" key="1">
    <citation type="journal article" date="2019" name="Int. J. Syst. Evol. Microbiol.">
        <title>The Global Catalogue of Microorganisms (GCM) 10K type strain sequencing project: providing services to taxonomists for standard genome sequencing and annotation.</title>
        <authorList>
            <consortium name="The Broad Institute Genomics Platform"/>
            <consortium name="The Broad Institute Genome Sequencing Center for Infectious Disease"/>
            <person name="Wu L."/>
            <person name="Ma J."/>
        </authorList>
    </citation>
    <scope>NUCLEOTIDE SEQUENCE [LARGE SCALE GENOMIC DNA]</scope>
    <source>
        <strain evidence="4">XZYJT-10</strain>
    </source>
</reference>
<evidence type="ECO:0000313" key="3">
    <source>
        <dbReference type="EMBL" id="MFC7272574.1"/>
    </source>
</evidence>
<dbReference type="PANTHER" id="PTHR30199">
    <property type="entry name" value="MFS FAMILY TRANSPORTER, PREDICTED SUBSTRATE BENZOATE"/>
    <property type="match status" value="1"/>
</dbReference>
<feature type="transmembrane region" description="Helical" evidence="2">
    <location>
        <begin position="176"/>
        <end position="201"/>
    </location>
</feature>
<comment type="caution">
    <text evidence="3">The sequence shown here is derived from an EMBL/GenBank/DDBJ whole genome shotgun (WGS) entry which is preliminary data.</text>
</comment>
<protein>
    <submittedName>
        <fullName evidence="3">Benzoate/H(+) symporter BenE family transporter</fullName>
    </submittedName>
</protein>
<keyword evidence="4" id="KW-1185">Reference proteome</keyword>
<dbReference type="Pfam" id="PF03594">
    <property type="entry name" value="BenE"/>
    <property type="match status" value="1"/>
</dbReference>
<dbReference type="PANTHER" id="PTHR30199:SF0">
    <property type="entry name" value="INNER MEMBRANE PROTEIN YDCO"/>
    <property type="match status" value="1"/>
</dbReference>
<keyword evidence="2" id="KW-0812">Transmembrane</keyword>
<proteinExistence type="predicted"/>
<feature type="transmembrane region" description="Helical" evidence="2">
    <location>
        <begin position="367"/>
        <end position="390"/>
    </location>
</feature>